<evidence type="ECO:0000313" key="3">
    <source>
        <dbReference type="Proteomes" id="UP000324897"/>
    </source>
</evidence>
<dbReference type="Proteomes" id="UP000324897">
    <property type="component" value="Chromosome 4"/>
</dbReference>
<organism evidence="2 3">
    <name type="scientific">Eragrostis curvula</name>
    <name type="common">weeping love grass</name>
    <dbReference type="NCBI Taxonomy" id="38414"/>
    <lineage>
        <taxon>Eukaryota</taxon>
        <taxon>Viridiplantae</taxon>
        <taxon>Streptophyta</taxon>
        <taxon>Embryophyta</taxon>
        <taxon>Tracheophyta</taxon>
        <taxon>Spermatophyta</taxon>
        <taxon>Magnoliopsida</taxon>
        <taxon>Liliopsida</taxon>
        <taxon>Poales</taxon>
        <taxon>Poaceae</taxon>
        <taxon>PACMAD clade</taxon>
        <taxon>Chloridoideae</taxon>
        <taxon>Eragrostideae</taxon>
        <taxon>Eragrostidinae</taxon>
        <taxon>Eragrostis</taxon>
    </lineage>
</organism>
<gene>
    <name evidence="2" type="ORF">EJB05_12872</name>
</gene>
<dbReference type="AlphaFoldDB" id="A0A5J9VSP3"/>
<feature type="non-terminal residue" evidence="2">
    <location>
        <position position="1"/>
    </location>
</feature>
<feature type="non-terminal residue" evidence="2">
    <location>
        <position position="121"/>
    </location>
</feature>
<dbReference type="Gramene" id="TVU39452">
    <property type="protein sequence ID" value="TVU39452"/>
    <property type="gene ID" value="EJB05_12872"/>
</dbReference>
<keyword evidence="1" id="KW-0472">Membrane</keyword>
<comment type="caution">
    <text evidence="2">The sequence shown here is derived from an EMBL/GenBank/DDBJ whole genome shotgun (WGS) entry which is preliminary data.</text>
</comment>
<proteinExistence type="predicted"/>
<reference evidence="2 3" key="1">
    <citation type="journal article" date="2019" name="Sci. Rep.">
        <title>A high-quality genome of Eragrostis curvula grass provides insights into Poaceae evolution and supports new strategies to enhance forage quality.</title>
        <authorList>
            <person name="Carballo J."/>
            <person name="Santos B.A.C.M."/>
            <person name="Zappacosta D."/>
            <person name="Garbus I."/>
            <person name="Selva J.P."/>
            <person name="Gallo C.A."/>
            <person name="Diaz A."/>
            <person name="Albertini E."/>
            <person name="Caccamo M."/>
            <person name="Echenique V."/>
        </authorList>
    </citation>
    <scope>NUCLEOTIDE SEQUENCE [LARGE SCALE GENOMIC DNA]</scope>
    <source>
        <strain evidence="3">cv. Victoria</strain>
        <tissue evidence="2">Leaf</tissue>
    </source>
</reference>
<name>A0A5J9VSP3_9POAL</name>
<protein>
    <submittedName>
        <fullName evidence="2">Uncharacterized protein</fullName>
    </submittedName>
</protein>
<accession>A0A5J9VSP3</accession>
<keyword evidence="1" id="KW-0812">Transmembrane</keyword>
<evidence type="ECO:0000256" key="1">
    <source>
        <dbReference type="SAM" id="Phobius"/>
    </source>
</evidence>
<dbReference type="EMBL" id="RWGY01000007">
    <property type="protein sequence ID" value="TVU39452.1"/>
    <property type="molecule type" value="Genomic_DNA"/>
</dbReference>
<evidence type="ECO:0000313" key="2">
    <source>
        <dbReference type="EMBL" id="TVU39452.1"/>
    </source>
</evidence>
<sequence length="121" mass="12476">SGRRRGPLPAAVTAASQAVVAAPISGRRCLDSSSLLQLRLQAIVAASPVKVAVTSISAAAVLNHVTVARQFGILLLKICWTGILLLSCPCALLFVCLKTKLQFCSAGPSAIFFTVVTEAAA</sequence>
<keyword evidence="1" id="KW-1133">Transmembrane helix</keyword>
<keyword evidence="3" id="KW-1185">Reference proteome</keyword>
<feature type="transmembrane region" description="Helical" evidence="1">
    <location>
        <begin position="74"/>
        <end position="95"/>
    </location>
</feature>